<feature type="transmembrane region" description="Helical" evidence="2">
    <location>
        <begin position="34"/>
        <end position="57"/>
    </location>
</feature>
<sequence length="104" mass="11061">MTDQPNVPISREEIEAKYNTNTPRERYSNPYLRTMGLAAAILVAIGLLVTAATFSSYSGAAGGLSLIVAGLTIAVFWLLAGAVVHAVRSLHQAPRPQHATEQAD</sequence>
<feature type="region of interest" description="Disordered" evidence="1">
    <location>
        <begin position="1"/>
        <end position="25"/>
    </location>
</feature>
<proteinExistence type="predicted"/>
<keyword evidence="2" id="KW-0472">Membrane</keyword>
<comment type="caution">
    <text evidence="3">The sequence shown here is derived from an EMBL/GenBank/DDBJ whole genome shotgun (WGS) entry which is preliminary data.</text>
</comment>
<keyword evidence="2" id="KW-0812">Transmembrane</keyword>
<gene>
    <name evidence="3" type="ORF">SAMN06295909_1371</name>
</gene>
<keyword evidence="2" id="KW-1133">Transmembrane helix</keyword>
<organism evidence="3 4">
    <name type="scientific">Plantibacter elymi</name>
    <name type="common">nom. nud.</name>
    <dbReference type="NCBI Taxonomy" id="199708"/>
    <lineage>
        <taxon>Bacteria</taxon>
        <taxon>Bacillati</taxon>
        <taxon>Actinomycetota</taxon>
        <taxon>Actinomycetes</taxon>
        <taxon>Micrococcales</taxon>
        <taxon>Microbacteriaceae</taxon>
        <taxon>Plantibacter</taxon>
    </lineage>
</organism>
<accession>A0ABY1RF11</accession>
<dbReference type="EMBL" id="FXWJ01000002">
    <property type="protein sequence ID" value="SMQ66964.1"/>
    <property type="molecule type" value="Genomic_DNA"/>
</dbReference>
<evidence type="ECO:0008006" key="5">
    <source>
        <dbReference type="Google" id="ProtNLM"/>
    </source>
</evidence>
<evidence type="ECO:0000313" key="4">
    <source>
        <dbReference type="Proteomes" id="UP000194464"/>
    </source>
</evidence>
<evidence type="ECO:0000256" key="1">
    <source>
        <dbReference type="SAM" id="MobiDB-lite"/>
    </source>
</evidence>
<name>A0ABY1RF11_9MICO</name>
<reference evidence="3 4" key="1">
    <citation type="submission" date="2017-04" db="EMBL/GenBank/DDBJ databases">
        <authorList>
            <person name="Varghese N."/>
            <person name="Submissions S."/>
        </authorList>
    </citation>
    <scope>NUCLEOTIDE SEQUENCE [LARGE SCALE GENOMIC DNA]</scope>
    <source>
        <strain evidence="3 4">VKM Ac-1784</strain>
    </source>
</reference>
<evidence type="ECO:0000313" key="3">
    <source>
        <dbReference type="EMBL" id="SMQ66964.1"/>
    </source>
</evidence>
<evidence type="ECO:0000256" key="2">
    <source>
        <dbReference type="SAM" id="Phobius"/>
    </source>
</evidence>
<dbReference type="RefSeq" id="WP_086473408.1">
    <property type="nucleotide sequence ID" value="NZ_FXWJ01000002.1"/>
</dbReference>
<protein>
    <recommendedName>
        <fullName evidence="5">UsfY protein</fullName>
    </recommendedName>
</protein>
<feature type="transmembrane region" description="Helical" evidence="2">
    <location>
        <begin position="63"/>
        <end position="87"/>
    </location>
</feature>
<dbReference type="Proteomes" id="UP000194464">
    <property type="component" value="Unassembled WGS sequence"/>
</dbReference>
<keyword evidence="4" id="KW-1185">Reference proteome</keyword>